<evidence type="ECO:0000259" key="3">
    <source>
        <dbReference type="Pfam" id="PF25917"/>
    </source>
</evidence>
<evidence type="ECO:0000259" key="4">
    <source>
        <dbReference type="Pfam" id="PF25990"/>
    </source>
</evidence>
<dbReference type="Pfam" id="PF25990">
    <property type="entry name" value="Beta-barrel_YknX"/>
    <property type="match status" value="1"/>
</dbReference>
<feature type="domain" description="YknX-like beta-barrel" evidence="4">
    <location>
        <begin position="397"/>
        <end position="464"/>
    </location>
</feature>
<gene>
    <name evidence="5" type="primary">yknX</name>
    <name evidence="5" type="ORF">CHLFYP18_02615</name>
</gene>
<feature type="coiled-coil region" evidence="1">
    <location>
        <begin position="315"/>
        <end position="356"/>
    </location>
</feature>
<organism evidence="5">
    <name type="scientific">Hungatella hathewayi</name>
    <dbReference type="NCBI Taxonomy" id="154046"/>
    <lineage>
        <taxon>Bacteria</taxon>
        <taxon>Bacillati</taxon>
        <taxon>Bacillota</taxon>
        <taxon>Clostridia</taxon>
        <taxon>Lachnospirales</taxon>
        <taxon>Lachnospiraceae</taxon>
        <taxon>Hungatella</taxon>
    </lineage>
</organism>
<dbReference type="Gene3D" id="2.40.50.100">
    <property type="match status" value="2"/>
</dbReference>
<dbReference type="EMBL" id="CACRUH010000070">
    <property type="protein sequence ID" value="VYU76101.1"/>
    <property type="molecule type" value="Genomic_DNA"/>
</dbReference>
<evidence type="ECO:0000256" key="1">
    <source>
        <dbReference type="SAM" id="Coils"/>
    </source>
</evidence>
<accession>A0A6N3HI71</accession>
<evidence type="ECO:0000256" key="2">
    <source>
        <dbReference type="SAM" id="MobiDB-lite"/>
    </source>
</evidence>
<feature type="region of interest" description="Disordered" evidence="2">
    <location>
        <begin position="549"/>
        <end position="587"/>
    </location>
</feature>
<sequence length="587" mass="61157">MKKISFGNKAKNGKKGGRKGKKLLLILILILLLVVILGVYAAVRMKAEKAASANAKEVRTATVETRDITSELSSSGTISPKNTYDITSLVEGEVIAADFEEGDQVEAGQILYQIDTSSMESELTSVNNSLTRAQENYEVALDDYNTALSDYSGNTYKSTEAGYIKTLYIKEGDKVSSNTKIADIYDDKVMKIKLPFLSGEAASIGAGSGATLTLTDTGEQLAGTVTAVSNMDVTLTGGRIVRYVTIEAANPGGLTTDMAATATVGDFICSAESSFEPTLETVMNADISSSVEVGKLLISEGDYVGKGTPVFTMEAKSAEKLLRTYKDSVEKAEETLESAKNKVDSTQDNYDNYTITAPISGQVITKNVKAGDKVAKSTSGSTTLAVIYDMSGYTFEMSVDELDVKEVAVGQSVVITADAVSGKTFSGTVTNVSLQSSYSNGVTNYPVTVTLNDGMDELLPGMNVDGVIILDQASDVLAVPADALMRGNKVYVKDDTVTEAQGTVPAGFRAVDVKTGLISDDYVEITEGLSEGDVVYVAESTVSSSFNMMGGMQGGPGDMGGGGAPGGGNGGGNGGGRSGGNNGGGPR</sequence>
<feature type="domain" description="Multidrug resistance protein MdtA-like barrel-sandwich hybrid" evidence="3">
    <location>
        <begin position="162"/>
        <end position="379"/>
    </location>
</feature>
<dbReference type="Gene3D" id="2.40.420.20">
    <property type="match status" value="1"/>
</dbReference>
<proteinExistence type="predicted"/>
<name>A0A6N3HI71_9FIRM</name>
<dbReference type="PANTHER" id="PTHR30469">
    <property type="entry name" value="MULTIDRUG RESISTANCE PROTEIN MDTA"/>
    <property type="match status" value="1"/>
</dbReference>
<evidence type="ECO:0000313" key="5">
    <source>
        <dbReference type="EMBL" id="VYU76101.1"/>
    </source>
</evidence>
<dbReference type="PANTHER" id="PTHR30469:SF33">
    <property type="entry name" value="SLR1207 PROTEIN"/>
    <property type="match status" value="1"/>
</dbReference>
<dbReference type="GO" id="GO:1990281">
    <property type="term" value="C:efflux pump complex"/>
    <property type="evidence" value="ECO:0007669"/>
    <property type="project" value="TreeGrafter"/>
</dbReference>
<reference evidence="5" key="1">
    <citation type="submission" date="2019-11" db="EMBL/GenBank/DDBJ databases">
        <authorList>
            <person name="Feng L."/>
        </authorList>
    </citation>
    <scope>NUCLEOTIDE SEQUENCE</scope>
    <source>
        <strain evidence="5">ChathewayiLFYP18</strain>
    </source>
</reference>
<dbReference type="SUPFAM" id="SSF111369">
    <property type="entry name" value="HlyD-like secretion proteins"/>
    <property type="match status" value="2"/>
</dbReference>
<dbReference type="Pfam" id="PF25917">
    <property type="entry name" value="BSH_RND"/>
    <property type="match status" value="2"/>
</dbReference>
<dbReference type="RefSeq" id="WP_156833772.1">
    <property type="nucleotide sequence ID" value="NZ_CACRUH010000070.1"/>
</dbReference>
<dbReference type="GO" id="GO:0015562">
    <property type="term" value="F:efflux transmembrane transporter activity"/>
    <property type="evidence" value="ECO:0007669"/>
    <property type="project" value="TreeGrafter"/>
</dbReference>
<dbReference type="AlphaFoldDB" id="A0A6N3HI71"/>
<feature type="domain" description="Multidrug resistance protein MdtA-like barrel-sandwich hybrid" evidence="3">
    <location>
        <begin position="83"/>
        <end position="121"/>
    </location>
</feature>
<protein>
    <submittedName>
        <fullName evidence="5">Efflux system component YknX</fullName>
    </submittedName>
</protein>
<keyword evidence="1" id="KW-0175">Coiled coil</keyword>
<dbReference type="InterPro" id="IPR058636">
    <property type="entry name" value="Beta-barrel_YknX"/>
</dbReference>
<dbReference type="InterPro" id="IPR058625">
    <property type="entry name" value="MdtA-like_BSH"/>
</dbReference>
<feature type="compositionally biased region" description="Gly residues" evidence="2">
    <location>
        <begin position="551"/>
        <end position="587"/>
    </location>
</feature>
<dbReference type="Gene3D" id="2.40.30.170">
    <property type="match status" value="1"/>
</dbReference>